<protein>
    <submittedName>
        <fullName evidence="4">Uncharacterized protein LOC132709275</fullName>
    </submittedName>
</protein>
<name>A0ABM3YQX0_PANGU</name>
<sequence>MSFCPHASSSQEQELPKIPVLDAKSVSTQQDLQRKWEETLESLKENYSRIQEEYCNTRHANQLLEEKFQWIVQTMAEERQTWNQRIAELEQLIRFQNFFCVSEKINVSGLLPKSGIQAQPGGENPMGLPSEPLLDVIPPPPPFKDRDSSTQSSPALADLTLESSKLGRSSEFDPARSLGDYEAHGPPVAKSYLHPSPLSAWKPTKFCPECASVTEEEYGRKGRGLVCSPPCFLYLQEASTPSSTASPLPDPELGAFPMLHPPYLSGRPAASEHPAERSRWGRSDPADISRSLGLVEKILRPHLEPHRRPKMLDSCGLTPKRSEQEETPEKGTVRSRLHCVTVHEEGSGEELSSPGETDSEGKLRPRLQHRGAMLPQLSKGGGRKGQNFATVQDSTSL</sequence>
<feature type="region of interest" description="Disordered" evidence="2">
    <location>
        <begin position="299"/>
        <end position="397"/>
    </location>
</feature>
<feature type="compositionally biased region" description="Basic and acidic residues" evidence="2">
    <location>
        <begin position="273"/>
        <end position="287"/>
    </location>
</feature>
<feature type="compositionally biased region" description="Polar residues" evidence="2">
    <location>
        <begin position="387"/>
        <end position="397"/>
    </location>
</feature>
<feature type="coiled-coil region" evidence="1">
    <location>
        <begin position="26"/>
        <end position="92"/>
    </location>
</feature>
<feature type="region of interest" description="Disordered" evidence="2">
    <location>
        <begin position="116"/>
        <end position="154"/>
    </location>
</feature>
<feature type="compositionally biased region" description="Basic and acidic residues" evidence="2">
    <location>
        <begin position="320"/>
        <end position="332"/>
    </location>
</feature>
<dbReference type="GeneID" id="132709275"/>
<feature type="region of interest" description="Disordered" evidence="2">
    <location>
        <begin position="264"/>
        <end position="287"/>
    </location>
</feature>
<evidence type="ECO:0000313" key="4">
    <source>
        <dbReference type="RefSeq" id="XP_060538508.1"/>
    </source>
</evidence>
<gene>
    <name evidence="4" type="primary">LOC132709275</name>
</gene>
<dbReference type="RefSeq" id="XP_060538508.1">
    <property type="nucleotide sequence ID" value="XM_060682525.1"/>
</dbReference>
<organism evidence="3 4">
    <name type="scientific">Pantherophis guttatus</name>
    <name type="common">Corn snake</name>
    <name type="synonym">Elaphe guttata</name>
    <dbReference type="NCBI Taxonomy" id="94885"/>
    <lineage>
        <taxon>Eukaryota</taxon>
        <taxon>Metazoa</taxon>
        <taxon>Chordata</taxon>
        <taxon>Craniata</taxon>
        <taxon>Vertebrata</taxon>
        <taxon>Euteleostomi</taxon>
        <taxon>Lepidosauria</taxon>
        <taxon>Squamata</taxon>
        <taxon>Bifurcata</taxon>
        <taxon>Unidentata</taxon>
        <taxon>Episquamata</taxon>
        <taxon>Toxicofera</taxon>
        <taxon>Serpentes</taxon>
        <taxon>Colubroidea</taxon>
        <taxon>Colubridae</taxon>
        <taxon>Colubrinae</taxon>
        <taxon>Pantherophis</taxon>
    </lineage>
</organism>
<keyword evidence="3" id="KW-1185">Reference proteome</keyword>
<proteinExistence type="predicted"/>
<dbReference type="Proteomes" id="UP001652622">
    <property type="component" value="Unplaced"/>
</dbReference>
<accession>A0ABM3YQX0</accession>
<reference evidence="4" key="1">
    <citation type="submission" date="2025-08" db="UniProtKB">
        <authorList>
            <consortium name="RefSeq"/>
        </authorList>
    </citation>
    <scope>IDENTIFICATION</scope>
    <source>
        <tissue evidence="4">Blood</tissue>
    </source>
</reference>
<keyword evidence="1" id="KW-0175">Coiled coil</keyword>
<evidence type="ECO:0000256" key="1">
    <source>
        <dbReference type="SAM" id="Coils"/>
    </source>
</evidence>
<evidence type="ECO:0000313" key="3">
    <source>
        <dbReference type="Proteomes" id="UP001652622"/>
    </source>
</evidence>
<evidence type="ECO:0000256" key="2">
    <source>
        <dbReference type="SAM" id="MobiDB-lite"/>
    </source>
</evidence>